<proteinExistence type="predicted"/>
<dbReference type="Proteomes" id="UP000330809">
    <property type="component" value="Unassembled WGS sequence"/>
</dbReference>
<dbReference type="AlphaFoldDB" id="A0A449IGB0"/>
<evidence type="ECO:0000313" key="2">
    <source>
        <dbReference type="Proteomes" id="UP000330809"/>
    </source>
</evidence>
<evidence type="ECO:0000313" key="1">
    <source>
        <dbReference type="EMBL" id="VFB18416.1"/>
    </source>
</evidence>
<gene>
    <name evidence="1" type="ORF">NCTC10754_00964</name>
</gene>
<dbReference type="EMBL" id="CAACYJ010000018">
    <property type="protein sequence ID" value="VFB18416.1"/>
    <property type="molecule type" value="Genomic_DNA"/>
</dbReference>
<protein>
    <submittedName>
        <fullName evidence="1">Uncharacterized protein</fullName>
    </submittedName>
</protein>
<sequence length="227" mass="26520">MTGNAGRPRWLRKAGNEWEWAYRYMHQSPDEKIQTRLRHVTRGKDPSYGMVADAIAYLQETRDGLEFVTRLRNALRQHRHRSLNAGKKRKPYSFTLPTDTKKALSIRAKKLEMTETALVADLLNGAGKLLEEHHKREQLLRDALDFERKRVKQLDDRWKTQHREAMRQIERQAILLSMWELTLGQADPGFEGDQATLQSDTKKKTREIEKAISNALKKHTLIEARLI</sequence>
<name>A0A449IGB0_PSEFR</name>
<accession>A0A449IGB0</accession>
<organism evidence="1 2">
    <name type="scientific">Pseudomonas fragi</name>
    <dbReference type="NCBI Taxonomy" id="296"/>
    <lineage>
        <taxon>Bacteria</taxon>
        <taxon>Pseudomonadati</taxon>
        <taxon>Pseudomonadota</taxon>
        <taxon>Gammaproteobacteria</taxon>
        <taxon>Pseudomonadales</taxon>
        <taxon>Pseudomonadaceae</taxon>
        <taxon>Pseudomonas</taxon>
    </lineage>
</organism>
<reference evidence="1 2" key="1">
    <citation type="submission" date="2019-02" db="EMBL/GenBank/DDBJ databases">
        <authorList>
            <consortium name="Pathogen Informatics"/>
        </authorList>
    </citation>
    <scope>NUCLEOTIDE SEQUENCE [LARGE SCALE GENOMIC DNA]</scope>
    <source>
        <strain evidence="1 2">3012STDY7103891</strain>
    </source>
</reference>